<evidence type="ECO:0000313" key="3">
    <source>
        <dbReference type="EMBL" id="KAF2797941.1"/>
    </source>
</evidence>
<accession>A0A6A6XN29</accession>
<dbReference type="InterPro" id="IPR056948">
    <property type="entry name" value="PNGaseA_N"/>
</dbReference>
<dbReference type="PANTHER" id="PTHR31104">
    <property type="entry name" value="PEPTIDE-N4-(N-ACETYL-BETA-GLUCOSAMINYL)ASPARAGINE AMIDASE A PROTEIN"/>
    <property type="match status" value="1"/>
</dbReference>
<dbReference type="OrthoDB" id="1612078at2759"/>
<feature type="transmembrane region" description="Helical" evidence="1">
    <location>
        <begin position="182"/>
        <end position="204"/>
    </location>
</feature>
<name>A0A6A6XN29_9PLEO</name>
<dbReference type="InterPro" id="IPR021102">
    <property type="entry name" value="PNGase_A"/>
</dbReference>
<keyword evidence="1" id="KW-1133">Transmembrane helix</keyword>
<protein>
    <recommendedName>
        <fullName evidence="2">Peptide N-acetyl-beta-D-glucosaminyl asparaginase amidase A N-terminal domain-containing protein</fullName>
    </recommendedName>
</protein>
<keyword evidence="4" id="KW-1185">Reference proteome</keyword>
<dbReference type="AlphaFoldDB" id="A0A6A6XN29"/>
<feature type="domain" description="Peptide N-acetyl-beta-D-glucosaminyl asparaginase amidase A N-terminal" evidence="2">
    <location>
        <begin position="244"/>
        <end position="559"/>
    </location>
</feature>
<reference evidence="3" key="1">
    <citation type="journal article" date="2020" name="Stud. Mycol.">
        <title>101 Dothideomycetes genomes: a test case for predicting lifestyles and emergence of pathogens.</title>
        <authorList>
            <person name="Haridas S."/>
            <person name="Albert R."/>
            <person name="Binder M."/>
            <person name="Bloem J."/>
            <person name="Labutti K."/>
            <person name="Salamov A."/>
            <person name="Andreopoulos B."/>
            <person name="Baker S."/>
            <person name="Barry K."/>
            <person name="Bills G."/>
            <person name="Bluhm B."/>
            <person name="Cannon C."/>
            <person name="Castanera R."/>
            <person name="Culley D."/>
            <person name="Daum C."/>
            <person name="Ezra D."/>
            <person name="Gonzalez J."/>
            <person name="Henrissat B."/>
            <person name="Kuo A."/>
            <person name="Liang C."/>
            <person name="Lipzen A."/>
            <person name="Lutzoni F."/>
            <person name="Magnuson J."/>
            <person name="Mondo S."/>
            <person name="Nolan M."/>
            <person name="Ohm R."/>
            <person name="Pangilinan J."/>
            <person name="Park H.-J."/>
            <person name="Ramirez L."/>
            <person name="Alfaro M."/>
            <person name="Sun H."/>
            <person name="Tritt A."/>
            <person name="Yoshinaga Y."/>
            <person name="Zwiers L.-H."/>
            <person name="Turgeon B."/>
            <person name="Goodwin S."/>
            <person name="Spatafora J."/>
            <person name="Crous P."/>
            <person name="Grigoriev I."/>
        </authorList>
    </citation>
    <scope>NUCLEOTIDE SEQUENCE</scope>
    <source>
        <strain evidence="3">CBS 109.77</strain>
    </source>
</reference>
<dbReference type="Pfam" id="PF25156">
    <property type="entry name" value="PNGase_A_C"/>
    <property type="match status" value="1"/>
</dbReference>
<evidence type="ECO:0000256" key="1">
    <source>
        <dbReference type="SAM" id="Phobius"/>
    </source>
</evidence>
<keyword evidence="1" id="KW-0472">Membrane</keyword>
<evidence type="ECO:0000313" key="4">
    <source>
        <dbReference type="Proteomes" id="UP000799757"/>
    </source>
</evidence>
<sequence>MGGNAEYIAGYGYLTLQQAVHLAQNSEGGVDQRLAQFLDNKVGEVWARLHAQPNTYIFPQDEFALFNYYKARFGDSEIVRNATKRFWDNHRGTHLLACSFIFVMPSSQASNMIPVNDGVNGALFDKLGSFPGESWRIWSTSEYKHEQASDKSLGMPSNQSSRLIGLDREREKGRQRPSVGNGILPVITFFLILITLPCSALASFTSQQPDLLALSPALSNRAPNESSSLLECFQVAAPVLSPAKPSCQQTLMVHTFGWSYGIPFVGDYIPPNCDFNRVTFNFTVTSAGRQFDRLALMFLNDTEIFRTSTAEPTQKGIIWTYVKDMSNFLALFKEPQKIIFDLGNLVDDTYTGSWNTTLTATFFTAEDSINPADVIIPVSARKSADNSPSGFVVPDSKAVNTITLPQNVKKAVFSISACGQAAEEFWWSNVLSSDTQAFNGTTLYGYSPFRELQLLIDGTLAGVAWPFPVIFTGGIVPGFWRPVVGIDAFDLREDEIDISAFLPILCDGKEHTFEIRVAGISDDGNGNGNLTETVGSNWVVTGKVFVWLDSSGRITSGTVPTISSPAPSLELQSSTQKSGNGTVKSLDYAVKVARSLSISSTIITSTGSHVVTWQQDLTYSNEGQFSNGGNDQTNKQTTSGLDVSDTYSKAFKYPLFVYSTYQVLSGGNFTIVGDMSRGKDVRKIGSLAFPSELKTFDFTHSPTQYRSPFKGTASNDWQNGTASYLSVPAQKRSYGSGTTEQYYSLSGIADDVASTQDGTPDPVGTGGVDLYRRHVLAANDSVILDEQSFGGQSMKKSLRVANRGDKPAFANVGIKAMLGRGPF</sequence>
<organism evidence="3 4">
    <name type="scientific">Melanomma pulvis-pyrius CBS 109.77</name>
    <dbReference type="NCBI Taxonomy" id="1314802"/>
    <lineage>
        <taxon>Eukaryota</taxon>
        <taxon>Fungi</taxon>
        <taxon>Dikarya</taxon>
        <taxon>Ascomycota</taxon>
        <taxon>Pezizomycotina</taxon>
        <taxon>Dothideomycetes</taxon>
        <taxon>Pleosporomycetidae</taxon>
        <taxon>Pleosporales</taxon>
        <taxon>Melanommataceae</taxon>
        <taxon>Melanomma</taxon>
    </lineage>
</organism>
<gene>
    <name evidence="3" type="ORF">K505DRAFT_357988</name>
</gene>
<keyword evidence="1" id="KW-0812">Transmembrane</keyword>
<evidence type="ECO:0000259" key="2">
    <source>
        <dbReference type="Pfam" id="PF12222"/>
    </source>
</evidence>
<dbReference type="Proteomes" id="UP000799757">
    <property type="component" value="Unassembled WGS sequence"/>
</dbReference>
<dbReference type="Pfam" id="PF12222">
    <property type="entry name" value="PNGaseA"/>
    <property type="match status" value="1"/>
</dbReference>
<proteinExistence type="predicted"/>
<dbReference type="EMBL" id="MU001795">
    <property type="protein sequence ID" value="KAF2797941.1"/>
    <property type="molecule type" value="Genomic_DNA"/>
</dbReference>